<dbReference type="Proteomes" id="UP000462014">
    <property type="component" value="Unassembled WGS sequence"/>
</dbReference>
<dbReference type="EMBL" id="WPIK01000010">
    <property type="protein sequence ID" value="MVN22284.1"/>
    <property type="molecule type" value="Genomic_DNA"/>
</dbReference>
<dbReference type="AlphaFoldDB" id="A0A7K1SY85"/>
<dbReference type="Gene3D" id="1.10.390.10">
    <property type="entry name" value="Neutral Protease Domain 2"/>
    <property type="match status" value="1"/>
</dbReference>
<dbReference type="GO" id="GO:0008237">
    <property type="term" value="F:metallopeptidase activity"/>
    <property type="evidence" value="ECO:0007669"/>
    <property type="project" value="InterPro"/>
</dbReference>
<dbReference type="SUPFAM" id="SSF55486">
    <property type="entry name" value="Metalloproteases ('zincins'), catalytic domain"/>
    <property type="match status" value="1"/>
</dbReference>
<evidence type="ECO:0000313" key="2">
    <source>
        <dbReference type="EMBL" id="MVN22284.1"/>
    </source>
</evidence>
<name>A0A7K1SY85_9SPHI</name>
<evidence type="ECO:0000313" key="3">
    <source>
        <dbReference type="Proteomes" id="UP000462014"/>
    </source>
</evidence>
<sequence length="620" mass="71251">MILLLFCCLFKSKAQTLPMPDYVQQAYQKGTHLMDGKPGKNYWQNHGRYNISISAAPPNRLIRGTEEITYFNNSPNTLNELVMKLIQNIHKRNAVNTRNRPNQDTLSNGIVIDNFEVNGKKTALPDNEGHYTWQNVALDRPLKPNDSVKLNVSWHFFISSQHGREGIIDSTTFFLAYYYPRVAVYDDYNGWDRLDFTGGREFYNDFNDYTFQVTVPKNYIVYATGTLQNPTEVLQPVYAKRLNQSLTADSVFHIATKNELGNHSVTLQNQTNTWKWKATYLTDVALAISDHFDWDASSTVVDEKTNRRASVQAAYNDTSADFHQMVKYGQHALNWFSKNWPGVPYPFPKTTILQGYAGMEYPMMVNDETYADTTFSRFVAEHEIAHTWFPFYMGINESSYGFMDEGWATTFEYLIGQVDLGKEKAAENYKQFRVNRWIKNRSVKEVPIITRGELTPNNILGSNEYGKPSLAYLALKDMLGDALFKKSLQEFMSRWHGKHPIPWDFFYSINNASGKNLNWFWNNWFFSDNYIDLSISKLDQVKKGYNLVIDNIGGFAIPFDVKVTYADGSTKIFHQTPEVWQKNQKQASILLLSTKKIVSVNIDGGIYMDADTGNNTLAVK</sequence>
<gene>
    <name evidence="2" type="ORF">GO621_12145</name>
</gene>
<evidence type="ECO:0000259" key="1">
    <source>
        <dbReference type="Pfam" id="PF01433"/>
    </source>
</evidence>
<protein>
    <submittedName>
        <fullName evidence="2">M1 family peptidase</fullName>
    </submittedName>
</protein>
<keyword evidence="3" id="KW-1185">Reference proteome</keyword>
<dbReference type="GO" id="GO:0008270">
    <property type="term" value="F:zinc ion binding"/>
    <property type="evidence" value="ECO:0007669"/>
    <property type="project" value="InterPro"/>
</dbReference>
<dbReference type="CDD" id="cd09604">
    <property type="entry name" value="M1_APN_like"/>
    <property type="match status" value="1"/>
</dbReference>
<proteinExistence type="predicted"/>
<dbReference type="InterPro" id="IPR014782">
    <property type="entry name" value="Peptidase_M1_dom"/>
</dbReference>
<comment type="caution">
    <text evidence="2">The sequence shown here is derived from an EMBL/GenBank/DDBJ whole genome shotgun (WGS) entry which is preliminary data.</text>
</comment>
<reference evidence="2 3" key="1">
    <citation type="submission" date="2019-12" db="EMBL/GenBank/DDBJ databases">
        <title>Mucilaginibacter sp. HMF7410 genome sequencing and assembly.</title>
        <authorList>
            <person name="Kang H."/>
            <person name="Cha I."/>
            <person name="Kim H."/>
            <person name="Joh K."/>
        </authorList>
    </citation>
    <scope>NUCLEOTIDE SEQUENCE [LARGE SCALE GENOMIC DNA]</scope>
    <source>
        <strain evidence="2 3">HMF7410</strain>
    </source>
</reference>
<organism evidence="2 3">
    <name type="scientific">Mucilaginibacter arboris</name>
    <dbReference type="NCBI Taxonomy" id="2682090"/>
    <lineage>
        <taxon>Bacteria</taxon>
        <taxon>Pseudomonadati</taxon>
        <taxon>Bacteroidota</taxon>
        <taxon>Sphingobacteriia</taxon>
        <taxon>Sphingobacteriales</taxon>
        <taxon>Sphingobacteriaceae</taxon>
        <taxon>Mucilaginibacter</taxon>
    </lineage>
</organism>
<dbReference type="Pfam" id="PF01433">
    <property type="entry name" value="Peptidase_M1"/>
    <property type="match status" value="1"/>
</dbReference>
<feature type="domain" description="Peptidase M1 membrane alanine aminopeptidase" evidence="1">
    <location>
        <begin position="376"/>
        <end position="524"/>
    </location>
</feature>
<dbReference type="InterPro" id="IPR027268">
    <property type="entry name" value="Peptidase_M4/M1_CTD_sf"/>
</dbReference>
<accession>A0A7K1SY85</accession>